<organism evidence="2 3">
    <name type="scientific">Methylomirabilis oxygeniifera</name>
    <dbReference type="NCBI Taxonomy" id="671143"/>
    <lineage>
        <taxon>Bacteria</taxon>
        <taxon>Candidatus Methylomirabilota</taxon>
        <taxon>Candidatus Methylomirabilia</taxon>
        <taxon>Candidatus Methylomirabilales</taxon>
        <taxon>Candidatus Methylomirabilaceae</taxon>
        <taxon>Candidatus Methylomirabilis</taxon>
    </lineage>
</organism>
<reference evidence="2 3" key="1">
    <citation type="journal article" date="2010" name="Nature">
        <title>Nitrite-driven anaerobic methane oxidation by oxygenic bacteria.</title>
        <authorList>
            <person name="Ettwig K.F."/>
            <person name="Butler M.K."/>
            <person name="Le Paslier D."/>
            <person name="Pelletier E."/>
            <person name="Mangenot S."/>
            <person name="Kuypers M.M.M."/>
            <person name="Schreiber F."/>
            <person name="Dutilh B.E."/>
            <person name="Zedelius J."/>
            <person name="de Beer D."/>
            <person name="Gloerich J."/>
            <person name="Wessels H.J.C.T."/>
            <person name="van Allen T."/>
            <person name="Luesken F."/>
            <person name="Wu M."/>
            <person name="van de Pas-Schoonen K.T."/>
            <person name="Op den Camp H.J.M."/>
            <person name="Janssen-Megens E.M."/>
            <person name="Francoijs K-J."/>
            <person name="Stunnenberg H."/>
            <person name="Weissenbach J."/>
            <person name="Jetten M.S.M."/>
            <person name="Strous M."/>
        </authorList>
    </citation>
    <scope>NUCLEOTIDE SEQUENCE [LARGE SCALE GENOMIC DNA]</scope>
</reference>
<dbReference type="AlphaFoldDB" id="D5MIR0"/>
<dbReference type="Pfam" id="PF12706">
    <property type="entry name" value="Lactamase_B_2"/>
    <property type="match status" value="1"/>
</dbReference>
<dbReference type="PANTHER" id="PTHR46018">
    <property type="entry name" value="ZINC PHOSPHODIESTERASE ELAC PROTEIN 1"/>
    <property type="match status" value="1"/>
</dbReference>
<dbReference type="KEGG" id="mox:DAMO_2369"/>
<dbReference type="Proteomes" id="UP000006898">
    <property type="component" value="Chromosome"/>
</dbReference>
<dbReference type="PANTHER" id="PTHR46018:SF7">
    <property type="entry name" value="RIBONUCLEASE Z"/>
    <property type="match status" value="1"/>
</dbReference>
<dbReference type="Gene3D" id="3.60.15.10">
    <property type="entry name" value="Ribonuclease Z/Hydroxyacylglutathione hydrolase-like"/>
    <property type="match status" value="1"/>
</dbReference>
<protein>
    <recommendedName>
        <fullName evidence="1">Metallo-beta-lactamase domain-containing protein</fullName>
    </recommendedName>
</protein>
<evidence type="ECO:0000259" key="1">
    <source>
        <dbReference type="Pfam" id="PF12706"/>
    </source>
</evidence>
<dbReference type="GO" id="GO:0042781">
    <property type="term" value="F:3'-tRNA processing endoribonuclease activity"/>
    <property type="evidence" value="ECO:0007669"/>
    <property type="project" value="TreeGrafter"/>
</dbReference>
<dbReference type="PATRIC" id="fig|671143.5.peg.2084"/>
<dbReference type="EMBL" id="FP565575">
    <property type="protein sequence ID" value="CBE69417.1"/>
    <property type="molecule type" value="Genomic_DNA"/>
</dbReference>
<dbReference type="InterPro" id="IPR001279">
    <property type="entry name" value="Metallo-B-lactamas"/>
</dbReference>
<dbReference type="InterPro" id="IPR036866">
    <property type="entry name" value="RibonucZ/Hydroxyglut_hydro"/>
</dbReference>
<dbReference type="HOGENOM" id="CLU_823444_0_0_0"/>
<name>D5MIR0_METO1</name>
<evidence type="ECO:0000313" key="2">
    <source>
        <dbReference type="EMBL" id="CBE69417.1"/>
    </source>
</evidence>
<accession>D5MIR0</accession>
<feature type="domain" description="Metallo-beta-lactamase" evidence="1">
    <location>
        <begin position="236"/>
        <end position="311"/>
    </location>
</feature>
<dbReference type="SUPFAM" id="SSF56281">
    <property type="entry name" value="Metallo-hydrolase/oxidoreductase"/>
    <property type="match status" value="1"/>
</dbReference>
<dbReference type="NCBIfam" id="NF002558">
    <property type="entry name" value="PRK02126.1"/>
    <property type="match status" value="1"/>
</dbReference>
<proteinExistence type="predicted"/>
<gene>
    <name evidence="2" type="ORF">DAMO_2369</name>
</gene>
<sequence>MTNLFQPRLLNGVFGDPGLFVRLRWERRAILLDLGDLTTQPPAELLKVADIFISHTHIDHFIGFDHLLRIVLGRNQTIRLFGPPGIIANVEGKLAGYIWNLVEGYTLTFDVYEVSSDKITAARFPCGARFERIDLSPSLPFTGVLVDDPLFRIEAVHLDHKIPCLAFALIEMERINIDPERLQRLGLATGPWLTEFKRLVRAGAPDDAVVRAPCRSETGMVFQEWRLGDLRDQIVTITNGQRLVYITDTLYSDENRQKIVALARDADLLFCEAMYLEQDRDYATERHHLTARQAGLLAREAHAKELVIFHFSQRYQERSEVIYQQAAEAFGGPVRSG</sequence>
<dbReference type="STRING" id="671143.DAMO_2369"/>
<dbReference type="eggNOG" id="COG1234">
    <property type="taxonomic scope" value="Bacteria"/>
</dbReference>
<evidence type="ECO:0000313" key="3">
    <source>
        <dbReference type="Proteomes" id="UP000006898"/>
    </source>
</evidence>